<dbReference type="Proteomes" id="UP000192257">
    <property type="component" value="Unassembled WGS sequence"/>
</dbReference>
<dbReference type="EMBL" id="NBCO01000019">
    <property type="protein sequence ID" value="ORC87867.1"/>
    <property type="molecule type" value="Genomic_DNA"/>
</dbReference>
<gene>
    <name evidence="2" type="ORF">TM35_000191110</name>
</gene>
<feature type="compositionally biased region" description="Polar residues" evidence="1">
    <location>
        <begin position="267"/>
        <end position="315"/>
    </location>
</feature>
<keyword evidence="3" id="KW-1185">Reference proteome</keyword>
<dbReference type="InterPro" id="IPR029071">
    <property type="entry name" value="Ubiquitin-like_domsf"/>
</dbReference>
<evidence type="ECO:0000313" key="2">
    <source>
        <dbReference type="EMBL" id="ORC87867.1"/>
    </source>
</evidence>
<feature type="compositionally biased region" description="Low complexity" evidence="1">
    <location>
        <begin position="186"/>
        <end position="199"/>
    </location>
</feature>
<protein>
    <recommendedName>
        <fullName evidence="4">BAG domain-containing protein</fullName>
    </recommendedName>
</protein>
<dbReference type="AlphaFoldDB" id="A0A1X0NT32"/>
<feature type="region of interest" description="Disordered" evidence="1">
    <location>
        <begin position="92"/>
        <end position="384"/>
    </location>
</feature>
<accession>A0A1X0NT32</accession>
<dbReference type="SUPFAM" id="SSF54236">
    <property type="entry name" value="Ubiquitin-like"/>
    <property type="match status" value="1"/>
</dbReference>
<feature type="compositionally biased region" description="Polar residues" evidence="1">
    <location>
        <begin position="369"/>
        <end position="380"/>
    </location>
</feature>
<evidence type="ECO:0008006" key="4">
    <source>
        <dbReference type="Google" id="ProtNLM"/>
    </source>
</evidence>
<sequence>MYSGDMFGGTQVRVQIRSVRGETVDLAVPSGCTVGQLRNFLIQEYDYPPTTRLMYNTSVVGDDSYVEEFPYGSLVIVTPADSRHMNYETRPQASLSSYGAQRQQQQQQRQQQQQQQQQRQQQQQQQFAHQESQRLARNQQPQQQQQRPTQSTRLPQHQFSQPQQQQQQQQQQRQNYRDNRPQDLYHQQQQRQTVQQHTQPSDGNSQLRQQGQQRDHQQLFTESQKTATAMSTYATSSRMQNSRTRSNSRHSSGLRTPRSARGKEQQTRSNEPVKSIPRQSSPPMRSPYRSTDTTLNNSVTSPGSAALHPTQNNSGEGEAQKAEKSRATSSVPTPLHPSRTPRDENNESTNNDLNVNSNISGVDVDDAGENNTTPPDQASEPTRGPLIPLKCIIPALDKSIILELPEDATIGDLLLLAVAQEPRLAGSKIVFRGKVLSGSDVRLSSCGIRNGGPPLSVITLNPNAEGVYTLFFACGEYSNTNKVMLVEIETDVSNIVSSIQDHEHQQKELPLQLRRGYYEELMRILFRTDNLQDLDDDWRLRRKDVVKKVTHIQDELNVANDA</sequence>
<dbReference type="RefSeq" id="XP_028881933.1">
    <property type="nucleotide sequence ID" value="XM_029026609.1"/>
</dbReference>
<comment type="caution">
    <text evidence="2">The sequence shown here is derived from an EMBL/GenBank/DDBJ whole genome shotgun (WGS) entry which is preliminary data.</text>
</comment>
<organism evidence="2 3">
    <name type="scientific">Trypanosoma theileri</name>
    <dbReference type="NCBI Taxonomy" id="67003"/>
    <lineage>
        <taxon>Eukaryota</taxon>
        <taxon>Discoba</taxon>
        <taxon>Euglenozoa</taxon>
        <taxon>Kinetoplastea</taxon>
        <taxon>Metakinetoplastina</taxon>
        <taxon>Trypanosomatida</taxon>
        <taxon>Trypanosomatidae</taxon>
        <taxon>Trypanosoma</taxon>
    </lineage>
</organism>
<feature type="compositionally biased region" description="Polar residues" evidence="1">
    <location>
        <begin position="347"/>
        <end position="360"/>
    </location>
</feature>
<evidence type="ECO:0000256" key="1">
    <source>
        <dbReference type="SAM" id="MobiDB-lite"/>
    </source>
</evidence>
<name>A0A1X0NT32_9TRYP</name>
<feature type="compositionally biased region" description="Low complexity" evidence="1">
    <location>
        <begin position="226"/>
        <end position="251"/>
    </location>
</feature>
<proteinExistence type="predicted"/>
<dbReference type="OrthoDB" id="247597at2759"/>
<evidence type="ECO:0000313" key="3">
    <source>
        <dbReference type="Proteomes" id="UP000192257"/>
    </source>
</evidence>
<reference evidence="2 3" key="1">
    <citation type="submission" date="2017-03" db="EMBL/GenBank/DDBJ databases">
        <title>An alternative strategy for trypanosome survival in the mammalian bloodstream revealed through genome and transcriptome analysis of the ubiquitous bovine parasite Trypanosoma (Megatrypanum) theileri.</title>
        <authorList>
            <person name="Kelly S."/>
            <person name="Ivens A."/>
            <person name="Mott A."/>
            <person name="O'Neill E."/>
            <person name="Emms D."/>
            <person name="Macleod O."/>
            <person name="Voorheis P."/>
            <person name="Matthews J."/>
            <person name="Matthews K."/>
            <person name="Carrington M."/>
        </authorList>
    </citation>
    <scope>NUCLEOTIDE SEQUENCE [LARGE SCALE GENOMIC DNA]</scope>
    <source>
        <strain evidence="2">Edinburgh</strain>
    </source>
</reference>
<dbReference type="SUPFAM" id="SSF63491">
    <property type="entry name" value="BAG domain"/>
    <property type="match status" value="1"/>
</dbReference>
<feature type="compositionally biased region" description="Low complexity" evidence="1">
    <location>
        <begin position="133"/>
        <end position="174"/>
    </location>
</feature>
<dbReference type="VEuPathDB" id="TriTrypDB:TM35_000191110"/>
<feature type="compositionally biased region" description="Low complexity" evidence="1">
    <location>
        <begin position="101"/>
        <end position="126"/>
    </location>
</feature>
<dbReference type="GeneID" id="39986389"/>